<dbReference type="Proteomes" id="UP000789342">
    <property type="component" value="Unassembled WGS sequence"/>
</dbReference>
<sequence>MKTRLVEEIGEMRQQCFPTIWFDRQLIFEFKHEDFEPGDSGASVVDKKGNALGILHASWMTENYRDHRYSYAIASPYFAIFEALEVYPASNPTVIAEASSANN</sequence>
<name>A0A9N8VB03_9GLOM</name>
<evidence type="ECO:0000313" key="2">
    <source>
        <dbReference type="Proteomes" id="UP000789342"/>
    </source>
</evidence>
<organism evidence="1 2">
    <name type="scientific">Acaulospora morrowiae</name>
    <dbReference type="NCBI Taxonomy" id="94023"/>
    <lineage>
        <taxon>Eukaryota</taxon>
        <taxon>Fungi</taxon>
        <taxon>Fungi incertae sedis</taxon>
        <taxon>Mucoromycota</taxon>
        <taxon>Glomeromycotina</taxon>
        <taxon>Glomeromycetes</taxon>
        <taxon>Diversisporales</taxon>
        <taxon>Acaulosporaceae</taxon>
        <taxon>Acaulospora</taxon>
    </lineage>
</organism>
<dbReference type="SUPFAM" id="SSF50494">
    <property type="entry name" value="Trypsin-like serine proteases"/>
    <property type="match status" value="1"/>
</dbReference>
<dbReference type="EMBL" id="CAJVPV010000264">
    <property type="protein sequence ID" value="CAG8449338.1"/>
    <property type="molecule type" value="Genomic_DNA"/>
</dbReference>
<evidence type="ECO:0000313" key="1">
    <source>
        <dbReference type="EMBL" id="CAG8449338.1"/>
    </source>
</evidence>
<proteinExistence type="predicted"/>
<accession>A0A9N8VB03</accession>
<dbReference type="OrthoDB" id="2380501at2759"/>
<dbReference type="InterPro" id="IPR009003">
    <property type="entry name" value="Peptidase_S1_PA"/>
</dbReference>
<dbReference type="AlphaFoldDB" id="A0A9N8VB03"/>
<keyword evidence="2" id="KW-1185">Reference proteome</keyword>
<gene>
    <name evidence="1" type="ORF">AMORRO_LOCUS819</name>
</gene>
<reference evidence="1" key="1">
    <citation type="submission" date="2021-06" db="EMBL/GenBank/DDBJ databases">
        <authorList>
            <person name="Kallberg Y."/>
            <person name="Tangrot J."/>
            <person name="Rosling A."/>
        </authorList>
    </citation>
    <scope>NUCLEOTIDE SEQUENCE</scope>
    <source>
        <strain evidence="1">CL551</strain>
    </source>
</reference>
<protein>
    <submittedName>
        <fullName evidence="1">2805_t:CDS:1</fullName>
    </submittedName>
</protein>
<comment type="caution">
    <text evidence="1">The sequence shown here is derived from an EMBL/GenBank/DDBJ whole genome shotgun (WGS) entry which is preliminary data.</text>
</comment>